<gene>
    <name evidence="5" type="ORF">PIBRA_LOCUS1153</name>
</gene>
<dbReference type="EMBL" id="CALOZG010000001">
    <property type="protein sequence ID" value="CAH3925961.1"/>
    <property type="molecule type" value="Genomic_DNA"/>
</dbReference>
<keyword evidence="1" id="KW-0479">Metal-binding</keyword>
<evidence type="ECO:0000256" key="1">
    <source>
        <dbReference type="ARBA" id="ARBA00022723"/>
    </source>
</evidence>
<protein>
    <recommendedName>
        <fullName evidence="4">FLYWCH-type domain-containing protein</fullName>
    </recommendedName>
</protein>
<dbReference type="AlphaFoldDB" id="A0A9P0WZP6"/>
<keyword evidence="6" id="KW-1185">Reference proteome</keyword>
<accession>A0A9P0WZP6</accession>
<organism evidence="5 6">
    <name type="scientific">Pieris brassicae</name>
    <name type="common">White butterfly</name>
    <name type="synonym">Large white butterfly</name>
    <dbReference type="NCBI Taxonomy" id="7116"/>
    <lineage>
        <taxon>Eukaryota</taxon>
        <taxon>Metazoa</taxon>
        <taxon>Ecdysozoa</taxon>
        <taxon>Arthropoda</taxon>
        <taxon>Hexapoda</taxon>
        <taxon>Insecta</taxon>
        <taxon>Pterygota</taxon>
        <taxon>Neoptera</taxon>
        <taxon>Endopterygota</taxon>
        <taxon>Lepidoptera</taxon>
        <taxon>Glossata</taxon>
        <taxon>Ditrysia</taxon>
        <taxon>Papilionoidea</taxon>
        <taxon>Pieridae</taxon>
        <taxon>Pierinae</taxon>
        <taxon>Pieris</taxon>
    </lineage>
</organism>
<dbReference type="Pfam" id="PF04500">
    <property type="entry name" value="FLYWCH"/>
    <property type="match status" value="1"/>
</dbReference>
<evidence type="ECO:0000256" key="3">
    <source>
        <dbReference type="ARBA" id="ARBA00022833"/>
    </source>
</evidence>
<dbReference type="GO" id="GO:0008270">
    <property type="term" value="F:zinc ion binding"/>
    <property type="evidence" value="ECO:0007669"/>
    <property type="project" value="UniProtKB-KW"/>
</dbReference>
<dbReference type="Proteomes" id="UP001152562">
    <property type="component" value="Unassembled WGS sequence"/>
</dbReference>
<name>A0A9P0WZP6_PIEBR</name>
<evidence type="ECO:0000256" key="2">
    <source>
        <dbReference type="ARBA" id="ARBA00022771"/>
    </source>
</evidence>
<reference evidence="5" key="1">
    <citation type="submission" date="2022-05" db="EMBL/GenBank/DDBJ databases">
        <authorList>
            <person name="Okamura Y."/>
        </authorList>
    </citation>
    <scope>NUCLEOTIDE SEQUENCE</scope>
</reference>
<proteinExistence type="predicted"/>
<evidence type="ECO:0000259" key="4">
    <source>
        <dbReference type="Pfam" id="PF04500"/>
    </source>
</evidence>
<evidence type="ECO:0000313" key="6">
    <source>
        <dbReference type="Proteomes" id="UP001152562"/>
    </source>
</evidence>
<feature type="domain" description="FLYWCH-type" evidence="4">
    <location>
        <begin position="26"/>
        <end position="88"/>
    </location>
</feature>
<evidence type="ECO:0000313" key="5">
    <source>
        <dbReference type="EMBL" id="CAH3925961.1"/>
    </source>
</evidence>
<keyword evidence="2" id="KW-0863">Zinc-finger</keyword>
<keyword evidence="3" id="KW-0862">Zinc</keyword>
<comment type="caution">
    <text evidence="5">The sequence shown here is derived from an EMBL/GenBank/DDBJ whole genome shotgun (WGS) entry which is preliminary data.</text>
</comment>
<dbReference type="InterPro" id="IPR007588">
    <property type="entry name" value="Znf_FLYWCH"/>
</dbReference>
<sequence length="108" mass="12684">MLGLVDVSAVFGILRYFWRWDGPFIVHSKRGNPILVLKGYRYSLKVTKPFEKTVIRRWQCSTHTNRGCLATIITHDQHIVKMKNEHNHVQSNIRNVKLNMAEMLLGFY</sequence>
<dbReference type="Gene3D" id="2.20.25.240">
    <property type="match status" value="1"/>
</dbReference>